<dbReference type="HOGENOM" id="CLU_1155800_0_0_5"/>
<dbReference type="eggNOG" id="COG3751">
    <property type="taxonomic scope" value="Bacteria"/>
</dbReference>
<name>Q2ND55_ERYLH</name>
<proteinExistence type="predicted"/>
<dbReference type="AlphaFoldDB" id="Q2ND55"/>
<dbReference type="InterPro" id="IPR039558">
    <property type="entry name" value="TPA1/OFD1_N"/>
</dbReference>
<dbReference type="GO" id="GO:0005737">
    <property type="term" value="C:cytoplasm"/>
    <property type="evidence" value="ECO:0007669"/>
    <property type="project" value="TreeGrafter"/>
</dbReference>
<dbReference type="Gene3D" id="2.60.120.620">
    <property type="entry name" value="q2cbj1_9rhob like domain"/>
    <property type="match status" value="1"/>
</dbReference>
<dbReference type="GO" id="GO:0031543">
    <property type="term" value="F:peptidyl-proline dioxygenase activity"/>
    <property type="evidence" value="ECO:0007669"/>
    <property type="project" value="TreeGrafter"/>
</dbReference>
<dbReference type="STRING" id="314225.ELI_01470"/>
<dbReference type="InterPro" id="IPR051842">
    <property type="entry name" value="uS12_prolyl_hydroxylase"/>
</dbReference>
<sequence length="247" mass="27775">MAKKLFEINPDLDRAELAARFAHDTRVQVRDFLTEETAKEIRSILQTATPWGLAMQADGSGQDGPQQVLPQQMNTREGQQRAQALGAATDKAAAQGKYAFRYAQYPILQAVQEGWNPGSPHELILEYINAPDFIQLARDITGFDDLVKADGQATLYARQHFLGRHIDSHVAEGWKVAYVMNFTIDDWHPDWGGYLQFLDEDGNIEQGFLPRFNSLNLLLVPQPHSVSIVAPFAPLGRYAITGWLRDR</sequence>
<accession>Q2ND55</accession>
<dbReference type="PANTHER" id="PTHR12117:SF0">
    <property type="entry name" value="PROLYL 3-HYDROXYLASE OGFOD1"/>
    <property type="match status" value="1"/>
</dbReference>
<feature type="domain" description="Prolyl 3,4-dihydroxylase TPA1/OFD1 N-terminal" evidence="1">
    <location>
        <begin position="152"/>
        <end position="245"/>
    </location>
</feature>
<keyword evidence="3" id="KW-1185">Reference proteome</keyword>
<dbReference type="KEGG" id="eli:ELI_01470"/>
<evidence type="ECO:0000313" key="3">
    <source>
        <dbReference type="Proteomes" id="UP000008808"/>
    </source>
</evidence>
<dbReference type="Proteomes" id="UP000008808">
    <property type="component" value="Chromosome"/>
</dbReference>
<dbReference type="EMBL" id="CP000157">
    <property type="protein sequence ID" value="ABC62386.1"/>
    <property type="molecule type" value="Genomic_DNA"/>
</dbReference>
<evidence type="ECO:0000259" key="1">
    <source>
        <dbReference type="Pfam" id="PF13661"/>
    </source>
</evidence>
<reference evidence="3" key="1">
    <citation type="journal article" date="2009" name="J. Bacteriol.">
        <title>Complete genome sequence of Erythrobacter litoralis HTCC2594.</title>
        <authorList>
            <person name="Oh H.M."/>
            <person name="Giovannoni S.J."/>
            <person name="Ferriera S."/>
            <person name="Johnson J."/>
            <person name="Cho J.C."/>
        </authorList>
    </citation>
    <scope>NUCLEOTIDE SEQUENCE [LARGE SCALE GENOMIC DNA]</scope>
    <source>
        <strain evidence="3">HTCC2594</strain>
    </source>
</reference>
<dbReference type="Pfam" id="PF13661">
    <property type="entry name" value="2OG-FeII_Oxy_4"/>
    <property type="match status" value="1"/>
</dbReference>
<organism evidence="2 3">
    <name type="scientific">Erythrobacter litoralis (strain HTCC2594)</name>
    <dbReference type="NCBI Taxonomy" id="314225"/>
    <lineage>
        <taxon>Bacteria</taxon>
        <taxon>Pseudomonadati</taxon>
        <taxon>Pseudomonadota</taxon>
        <taxon>Alphaproteobacteria</taxon>
        <taxon>Sphingomonadales</taxon>
        <taxon>Erythrobacteraceae</taxon>
        <taxon>Erythrobacter/Porphyrobacter group</taxon>
        <taxon>Erythrobacter</taxon>
    </lineage>
</organism>
<dbReference type="RefSeq" id="WP_011413262.1">
    <property type="nucleotide sequence ID" value="NC_007722.1"/>
</dbReference>
<evidence type="ECO:0000313" key="2">
    <source>
        <dbReference type="EMBL" id="ABC62386.1"/>
    </source>
</evidence>
<dbReference type="GO" id="GO:0006449">
    <property type="term" value="P:regulation of translational termination"/>
    <property type="evidence" value="ECO:0007669"/>
    <property type="project" value="TreeGrafter"/>
</dbReference>
<protein>
    <recommendedName>
        <fullName evidence="1">Prolyl 3,4-dihydroxylase TPA1/OFD1 N-terminal domain-containing protein</fullName>
    </recommendedName>
</protein>
<gene>
    <name evidence="2" type="ordered locus">ELI_01470</name>
</gene>
<dbReference type="PANTHER" id="PTHR12117">
    <property type="entry name" value="HISTONE ACETYLTRANSFERASE COMPLEX"/>
    <property type="match status" value="1"/>
</dbReference>
<dbReference type="OrthoDB" id="9783171at2"/>